<dbReference type="OrthoDB" id="3779937at2"/>
<comment type="caution">
    <text evidence="1">The sequence shown here is derived from an EMBL/GenBank/DDBJ whole genome shotgun (WGS) entry which is preliminary data.</text>
</comment>
<dbReference type="AlphaFoldDB" id="A0A511FI50"/>
<dbReference type="Proteomes" id="UP000564629">
    <property type="component" value="Unassembled WGS sequence"/>
</dbReference>
<dbReference type="EMBL" id="BJVQ01000068">
    <property type="protein sequence ID" value="GEL48234.1"/>
    <property type="molecule type" value="Genomic_DNA"/>
</dbReference>
<name>A0A511FI50_9CELL</name>
<gene>
    <name evidence="1" type="ORF">CHO01_33500</name>
    <name evidence="2" type="ORF">HNR08_000203</name>
</gene>
<dbReference type="RefSeq" id="WP_146840087.1">
    <property type="nucleotide sequence ID" value="NZ_BJVQ01000068.1"/>
</dbReference>
<reference evidence="1 3" key="1">
    <citation type="submission" date="2019-07" db="EMBL/GenBank/DDBJ databases">
        <title>Whole genome shotgun sequence of Cellulomonas hominis NBRC 16055.</title>
        <authorList>
            <person name="Hosoyama A."/>
            <person name="Uohara A."/>
            <person name="Ohji S."/>
            <person name="Ichikawa N."/>
        </authorList>
    </citation>
    <scope>NUCLEOTIDE SEQUENCE [LARGE SCALE GENOMIC DNA]</scope>
    <source>
        <strain evidence="1 3">NBRC 16055</strain>
    </source>
</reference>
<accession>A0A511FI50</accession>
<evidence type="ECO:0000313" key="1">
    <source>
        <dbReference type="EMBL" id="GEL48234.1"/>
    </source>
</evidence>
<keyword evidence="3" id="KW-1185">Reference proteome</keyword>
<evidence type="ECO:0000313" key="4">
    <source>
        <dbReference type="Proteomes" id="UP000564629"/>
    </source>
</evidence>
<organism evidence="1 3">
    <name type="scientific">Cellulomonas hominis</name>
    <dbReference type="NCBI Taxonomy" id="156981"/>
    <lineage>
        <taxon>Bacteria</taxon>
        <taxon>Bacillati</taxon>
        <taxon>Actinomycetota</taxon>
        <taxon>Actinomycetes</taxon>
        <taxon>Micrococcales</taxon>
        <taxon>Cellulomonadaceae</taxon>
        <taxon>Cellulomonas</taxon>
    </lineage>
</organism>
<proteinExistence type="predicted"/>
<dbReference type="EMBL" id="JACHDN010000001">
    <property type="protein sequence ID" value="MBB5471467.1"/>
    <property type="molecule type" value="Genomic_DNA"/>
</dbReference>
<sequence length="107" mass="11343">MDCRGLGPLAQRLDQLAASVCGRARVVMLDAAAPEGGQVRWTLSLTDLAGAPLAHQHLHLPDADDAPLAAGRHLRLGGLTVDGEWIASPDVVRPRYYARVLVTSGLN</sequence>
<dbReference type="Proteomes" id="UP000321723">
    <property type="component" value="Unassembled WGS sequence"/>
</dbReference>
<reference evidence="2 4" key="2">
    <citation type="submission" date="2020-08" db="EMBL/GenBank/DDBJ databases">
        <title>Sequencing the genomes of 1000 actinobacteria strains.</title>
        <authorList>
            <person name="Klenk H.-P."/>
        </authorList>
    </citation>
    <scope>NUCLEOTIDE SEQUENCE [LARGE SCALE GENOMIC DNA]</scope>
    <source>
        <strain evidence="2 4">DSM 9581</strain>
    </source>
</reference>
<protein>
    <submittedName>
        <fullName evidence="1">Uncharacterized protein</fullName>
    </submittedName>
</protein>
<evidence type="ECO:0000313" key="3">
    <source>
        <dbReference type="Proteomes" id="UP000321723"/>
    </source>
</evidence>
<evidence type="ECO:0000313" key="2">
    <source>
        <dbReference type="EMBL" id="MBB5471467.1"/>
    </source>
</evidence>